<feature type="compositionally biased region" description="Basic and acidic residues" evidence="1">
    <location>
        <begin position="18"/>
        <end position="30"/>
    </location>
</feature>
<name>A0A5B7F2Z1_PORTR</name>
<organism evidence="2 3">
    <name type="scientific">Portunus trituberculatus</name>
    <name type="common">Swimming crab</name>
    <name type="synonym">Neptunus trituberculatus</name>
    <dbReference type="NCBI Taxonomy" id="210409"/>
    <lineage>
        <taxon>Eukaryota</taxon>
        <taxon>Metazoa</taxon>
        <taxon>Ecdysozoa</taxon>
        <taxon>Arthropoda</taxon>
        <taxon>Crustacea</taxon>
        <taxon>Multicrustacea</taxon>
        <taxon>Malacostraca</taxon>
        <taxon>Eumalacostraca</taxon>
        <taxon>Eucarida</taxon>
        <taxon>Decapoda</taxon>
        <taxon>Pleocyemata</taxon>
        <taxon>Brachyura</taxon>
        <taxon>Eubrachyura</taxon>
        <taxon>Portunoidea</taxon>
        <taxon>Portunidae</taxon>
        <taxon>Portuninae</taxon>
        <taxon>Portunus</taxon>
    </lineage>
</organism>
<keyword evidence="3" id="KW-1185">Reference proteome</keyword>
<sequence>MSTLGLPRGPLKGGWRQGRREDRGNEEGRSQRNVRLRKMYGGVSEVQPWRERETWLSGRRDGVGNSGDEK</sequence>
<evidence type="ECO:0000256" key="1">
    <source>
        <dbReference type="SAM" id="MobiDB-lite"/>
    </source>
</evidence>
<comment type="caution">
    <text evidence="2">The sequence shown here is derived from an EMBL/GenBank/DDBJ whole genome shotgun (WGS) entry which is preliminary data.</text>
</comment>
<reference evidence="2 3" key="1">
    <citation type="submission" date="2019-05" db="EMBL/GenBank/DDBJ databases">
        <title>Another draft genome of Portunus trituberculatus and its Hox gene families provides insights of decapod evolution.</title>
        <authorList>
            <person name="Jeong J.-H."/>
            <person name="Song I."/>
            <person name="Kim S."/>
            <person name="Choi T."/>
            <person name="Kim D."/>
            <person name="Ryu S."/>
            <person name="Kim W."/>
        </authorList>
    </citation>
    <scope>NUCLEOTIDE SEQUENCE [LARGE SCALE GENOMIC DNA]</scope>
    <source>
        <tissue evidence="2">Muscle</tissue>
    </source>
</reference>
<dbReference type="AlphaFoldDB" id="A0A5B7F2Z1"/>
<gene>
    <name evidence="2" type="ORF">E2C01_034981</name>
</gene>
<dbReference type="EMBL" id="VSRR010005039">
    <property type="protein sequence ID" value="MPC41391.1"/>
    <property type="molecule type" value="Genomic_DNA"/>
</dbReference>
<dbReference type="Proteomes" id="UP000324222">
    <property type="component" value="Unassembled WGS sequence"/>
</dbReference>
<proteinExistence type="predicted"/>
<evidence type="ECO:0000313" key="2">
    <source>
        <dbReference type="EMBL" id="MPC41391.1"/>
    </source>
</evidence>
<feature type="region of interest" description="Disordered" evidence="1">
    <location>
        <begin position="1"/>
        <end position="34"/>
    </location>
</feature>
<protein>
    <submittedName>
        <fullName evidence="2">Uncharacterized protein</fullName>
    </submittedName>
</protein>
<evidence type="ECO:0000313" key="3">
    <source>
        <dbReference type="Proteomes" id="UP000324222"/>
    </source>
</evidence>
<accession>A0A5B7F2Z1</accession>